<organism evidence="10 11">
    <name type="scientific">Actinia tenebrosa</name>
    <name type="common">Australian red waratah sea anemone</name>
    <dbReference type="NCBI Taxonomy" id="6105"/>
    <lineage>
        <taxon>Eukaryota</taxon>
        <taxon>Metazoa</taxon>
        <taxon>Cnidaria</taxon>
        <taxon>Anthozoa</taxon>
        <taxon>Hexacorallia</taxon>
        <taxon>Actiniaria</taxon>
        <taxon>Actiniidae</taxon>
        <taxon>Actinia</taxon>
    </lineage>
</organism>
<dbReference type="KEGG" id="aten:116286303"/>
<evidence type="ECO:0000256" key="5">
    <source>
        <dbReference type="ARBA" id="ARBA00022490"/>
    </source>
</evidence>
<dbReference type="PANTHER" id="PTHR12596:SF1">
    <property type="entry name" value="EXPORTIN-4"/>
    <property type="match status" value="1"/>
</dbReference>
<evidence type="ECO:0000313" key="10">
    <source>
        <dbReference type="Proteomes" id="UP000515163"/>
    </source>
</evidence>
<protein>
    <recommendedName>
        <fullName evidence="8">Exportin-4</fullName>
    </recommendedName>
</protein>
<evidence type="ECO:0000259" key="9">
    <source>
        <dbReference type="PROSITE" id="PS50166"/>
    </source>
</evidence>
<reference evidence="11" key="1">
    <citation type="submission" date="2025-08" db="UniProtKB">
        <authorList>
            <consortium name="RefSeq"/>
        </authorList>
    </citation>
    <scope>IDENTIFICATION</scope>
    <source>
        <tissue evidence="11">Tentacle</tissue>
    </source>
</reference>
<keyword evidence="10" id="KW-1185">Reference proteome</keyword>
<sequence length="1009" mass="114449">MFSLQELEASAMVMMASPTVVTPQQRHDAEQIFLRLKKSKSPYAFCRQVLEHSNNDYVMFQAASAIKEAILHEWTILDKQDIDSLRAFLLTFVLQKQGVQKYVKEQVLQVVAVIFKRGTLDGNQEAWVSLFNDLTQLISDSDTTMQILGCSILKALLNEYSFINRSSDIGLSWEFHTRCKHNFETNHLKKIFCLVVQVLQRYEATDMKLMGREQIVAVVRLLSIAEQILQWEHTIHSIRNRRVTDINKVILLRPDKSWKDVLFDASFISLFFKLLSKFQENEEISHHGFQCLTQLASLTGPILGNKTAQTQFLAHFLVAFNELTKSLTMTSQVALGLASIINRLYTVFPCTCVGALPADLLLATINIMTDLTCTFLEAVAKEEEIFNDGSPLRHMHCMENLFEDLHWLVMIAGHMVADESTGETPLIPSEIVQYSIANEQNIDLQMTLDYLIAAHTRTAGCPSTIDQSKVDPVIKVIAAVLHIADVENKALATSLGHLMSPQVGGTVVWFLRHFSKSYLLPDEQEYEQLSVTLSSVFGQDTNGGKWTIGFLLEKVRSNLTHWSSEPALAEDTVLLLLSLVDTKQRAEVAISFECLWQIGEHHALRQGPISQMPAEAHRYLVQALVLAGSSGEGSSLRDRYWNQFLQSLYTRFSNACQQPNFIKVAQDEEVKCEIQSLLESFRGVALASSTDNTKELFHFVLPVLRDSVTLLNIYQDCPEVSVLVLEMYVDVVHSQITFLSAEESDKLYKACLSLLETYAKYSLGKHSCSSLMEEEQFSDLYLLMRLLSHILSKDIIDFKEDGNHTSAADVTIYGLNIIIPLVSTEILKFPSICEEYFKLATYVCEVYPEKTITLPDGLFQNMMSTLELGLNNYDADISKMSLESLAALAEHCFSNKEEMLQQRMREVVRHFLRVIFNMILLESFNMDLLQPASEAFLALICCNQEYYSQLVRDLLSQQTDPMISQRLLIAFNNLTPNNMRIALDKTSKTCFRRSLDTFLTTVKGFLFTK</sequence>
<dbReference type="PANTHER" id="PTHR12596">
    <property type="entry name" value="EXPORTIN 4,7-RELATED"/>
    <property type="match status" value="1"/>
</dbReference>
<evidence type="ECO:0000256" key="8">
    <source>
        <dbReference type="ARBA" id="ARBA00040444"/>
    </source>
</evidence>
<keyword evidence="6" id="KW-0653">Protein transport</keyword>
<dbReference type="GO" id="GO:0031267">
    <property type="term" value="F:small GTPase binding"/>
    <property type="evidence" value="ECO:0007669"/>
    <property type="project" value="InterPro"/>
</dbReference>
<dbReference type="Proteomes" id="UP000515163">
    <property type="component" value="Unplaced"/>
</dbReference>
<gene>
    <name evidence="11" type="primary">LOC116286303</name>
</gene>
<dbReference type="GO" id="GO:0005049">
    <property type="term" value="F:nuclear export signal receptor activity"/>
    <property type="evidence" value="ECO:0007669"/>
    <property type="project" value="InterPro"/>
</dbReference>
<dbReference type="GO" id="GO:0005737">
    <property type="term" value="C:cytoplasm"/>
    <property type="evidence" value="ECO:0007669"/>
    <property type="project" value="UniProtKB-SubCell"/>
</dbReference>
<dbReference type="AlphaFoldDB" id="A0A6P8GWK4"/>
<evidence type="ECO:0000256" key="2">
    <source>
        <dbReference type="ARBA" id="ARBA00004496"/>
    </source>
</evidence>
<keyword evidence="7" id="KW-0539">Nucleus</keyword>
<dbReference type="InterPro" id="IPR011989">
    <property type="entry name" value="ARM-like"/>
</dbReference>
<dbReference type="InterPro" id="IPR044189">
    <property type="entry name" value="XPO4/7-like"/>
</dbReference>
<evidence type="ECO:0000256" key="3">
    <source>
        <dbReference type="ARBA" id="ARBA00009466"/>
    </source>
</evidence>
<dbReference type="InterPro" id="IPR016024">
    <property type="entry name" value="ARM-type_fold"/>
</dbReference>
<dbReference type="Gene3D" id="1.25.10.10">
    <property type="entry name" value="Leucine-rich Repeat Variant"/>
    <property type="match status" value="2"/>
</dbReference>
<dbReference type="GO" id="GO:0006611">
    <property type="term" value="P:protein export from nucleus"/>
    <property type="evidence" value="ECO:0007669"/>
    <property type="project" value="TreeGrafter"/>
</dbReference>
<evidence type="ECO:0000256" key="1">
    <source>
        <dbReference type="ARBA" id="ARBA00004123"/>
    </source>
</evidence>
<dbReference type="FunCoup" id="A0A6P8GWK4">
    <property type="interactions" value="3135"/>
</dbReference>
<comment type="subcellular location">
    <subcellularLocation>
        <location evidence="2">Cytoplasm</location>
    </subcellularLocation>
    <subcellularLocation>
        <location evidence="1">Nucleus</location>
    </subcellularLocation>
</comment>
<evidence type="ECO:0000313" key="11">
    <source>
        <dbReference type="RefSeq" id="XP_031548634.1"/>
    </source>
</evidence>
<name>A0A6P8GWK4_ACTTE</name>
<evidence type="ECO:0000256" key="6">
    <source>
        <dbReference type="ARBA" id="ARBA00022927"/>
    </source>
</evidence>
<evidence type="ECO:0000256" key="7">
    <source>
        <dbReference type="ARBA" id="ARBA00023242"/>
    </source>
</evidence>
<proteinExistence type="inferred from homology"/>
<accession>A0A6P8GWK4</accession>
<dbReference type="InParanoid" id="A0A6P8GWK4"/>
<comment type="similarity">
    <text evidence="3">Belongs to the exportin family.</text>
</comment>
<dbReference type="RefSeq" id="XP_031548634.1">
    <property type="nucleotide sequence ID" value="XM_031692774.1"/>
</dbReference>
<dbReference type="GeneID" id="116286303"/>
<feature type="domain" description="Importin N-terminal" evidence="9">
    <location>
        <begin position="29"/>
        <end position="95"/>
    </location>
</feature>
<dbReference type="GO" id="GO:0005643">
    <property type="term" value="C:nuclear pore"/>
    <property type="evidence" value="ECO:0007669"/>
    <property type="project" value="TreeGrafter"/>
</dbReference>
<evidence type="ECO:0000256" key="4">
    <source>
        <dbReference type="ARBA" id="ARBA00022448"/>
    </source>
</evidence>
<dbReference type="OrthoDB" id="5548448at2759"/>
<keyword evidence="5" id="KW-0963">Cytoplasm</keyword>
<dbReference type="SUPFAM" id="SSF48371">
    <property type="entry name" value="ARM repeat"/>
    <property type="match status" value="1"/>
</dbReference>
<keyword evidence="4" id="KW-0813">Transport</keyword>
<dbReference type="InterPro" id="IPR001494">
    <property type="entry name" value="Importin-beta_N"/>
</dbReference>
<dbReference type="PROSITE" id="PS50166">
    <property type="entry name" value="IMPORTIN_B_NT"/>
    <property type="match status" value="1"/>
</dbReference>